<dbReference type="Proteomes" id="UP001174691">
    <property type="component" value="Unassembled WGS sequence"/>
</dbReference>
<gene>
    <name evidence="3" type="ORF">NKR19_g1610</name>
</gene>
<organism evidence="3 4">
    <name type="scientific">Coniochaeta hoffmannii</name>
    <dbReference type="NCBI Taxonomy" id="91930"/>
    <lineage>
        <taxon>Eukaryota</taxon>
        <taxon>Fungi</taxon>
        <taxon>Dikarya</taxon>
        <taxon>Ascomycota</taxon>
        <taxon>Pezizomycotina</taxon>
        <taxon>Sordariomycetes</taxon>
        <taxon>Sordariomycetidae</taxon>
        <taxon>Coniochaetales</taxon>
        <taxon>Coniochaetaceae</taxon>
        <taxon>Coniochaeta</taxon>
    </lineage>
</organism>
<dbReference type="PANTHER" id="PTHR43591:SF102">
    <property type="entry name" value="S-ADENOSYL-L-METHIONINE-DEPENDENT METHYLTRANSFERASE"/>
    <property type="match status" value="1"/>
</dbReference>
<feature type="region of interest" description="Disordered" evidence="2">
    <location>
        <begin position="1"/>
        <end position="106"/>
    </location>
</feature>
<dbReference type="GO" id="GO:0008168">
    <property type="term" value="F:methyltransferase activity"/>
    <property type="evidence" value="ECO:0007669"/>
    <property type="project" value="UniProtKB-KW"/>
</dbReference>
<sequence>MPDSPGKIGLLEGEGTVSGNSRRLPVEHAAVEERRTDETERRHEESTQIPERVEFQQWMQSQQEELQQGEAGSSSGHLSGGGRRSPKDTDNREGSPRDAESSSLSALSNFSTGLSVDSDADSALGDLGTPLSTSSVRSSIYEFVEEHGRTFHRYKQGKYWMPNDMKEQERLDLQHAVFLMLLKGKLGLAPIKDPQEVLDLGTGTGIWAIDFAQQYPSAQVIGTDLSPIQPDFVPSNCRFEVDDAEDDWVYPSYHPFDYVHLRLMFHTFKSHRRVIDSAYSHLRPGGWMEWQDYYSELQCVDDSMRGTALERWVGLYAEGGMRLGRDMLAPRRYKQWMEEAGFVNVVEERLVIPGNPWPRGRDMKRLGLWQMTNFLDGIHAVTMTIFTKGLGMSPEEVEVLLVEVRNDIKNLGVHFYFLTYFVYGQKPLESKGKAPEL</sequence>
<evidence type="ECO:0000256" key="2">
    <source>
        <dbReference type="SAM" id="MobiDB-lite"/>
    </source>
</evidence>
<reference evidence="3" key="1">
    <citation type="submission" date="2022-07" db="EMBL/GenBank/DDBJ databases">
        <title>Fungi with potential for degradation of polypropylene.</title>
        <authorList>
            <person name="Gostincar C."/>
        </authorList>
    </citation>
    <scope>NUCLEOTIDE SEQUENCE</scope>
    <source>
        <strain evidence="3">EXF-13287</strain>
    </source>
</reference>
<comment type="similarity">
    <text evidence="1">Belongs to the methyltransferase superfamily. LaeA methyltransferase family.</text>
</comment>
<comment type="caution">
    <text evidence="3">The sequence shown here is derived from an EMBL/GenBank/DDBJ whole genome shotgun (WGS) entry which is preliminary data.</text>
</comment>
<proteinExistence type="inferred from homology"/>
<dbReference type="InterPro" id="IPR029063">
    <property type="entry name" value="SAM-dependent_MTases_sf"/>
</dbReference>
<evidence type="ECO:0000313" key="3">
    <source>
        <dbReference type="EMBL" id="KAJ9162098.1"/>
    </source>
</evidence>
<feature type="compositionally biased region" description="Basic and acidic residues" evidence="2">
    <location>
        <begin position="85"/>
        <end position="100"/>
    </location>
</feature>
<feature type="compositionally biased region" description="Low complexity" evidence="2">
    <location>
        <begin position="55"/>
        <end position="77"/>
    </location>
</feature>
<evidence type="ECO:0000313" key="4">
    <source>
        <dbReference type="Proteomes" id="UP001174691"/>
    </source>
</evidence>
<protein>
    <submittedName>
        <fullName evidence="3">S-adenosyl-L-methionine-dependent methyltransferase</fullName>
    </submittedName>
</protein>
<dbReference type="GO" id="GO:0032259">
    <property type="term" value="P:methylation"/>
    <property type="evidence" value="ECO:0007669"/>
    <property type="project" value="UniProtKB-KW"/>
</dbReference>
<dbReference type="Pfam" id="PF13489">
    <property type="entry name" value="Methyltransf_23"/>
    <property type="match status" value="1"/>
</dbReference>
<dbReference type="AlphaFoldDB" id="A0AA38SK73"/>
<dbReference type="EMBL" id="JANBVN010000015">
    <property type="protein sequence ID" value="KAJ9162098.1"/>
    <property type="molecule type" value="Genomic_DNA"/>
</dbReference>
<dbReference type="CDD" id="cd02440">
    <property type="entry name" value="AdoMet_MTases"/>
    <property type="match status" value="1"/>
</dbReference>
<dbReference type="Gene3D" id="3.40.50.150">
    <property type="entry name" value="Vaccinia Virus protein VP39"/>
    <property type="match status" value="1"/>
</dbReference>
<keyword evidence="3" id="KW-0489">Methyltransferase</keyword>
<keyword evidence="3" id="KW-0808">Transferase</keyword>
<dbReference type="SUPFAM" id="SSF53335">
    <property type="entry name" value="S-adenosyl-L-methionine-dependent methyltransferases"/>
    <property type="match status" value="1"/>
</dbReference>
<accession>A0AA38SK73</accession>
<keyword evidence="4" id="KW-1185">Reference proteome</keyword>
<feature type="compositionally biased region" description="Basic and acidic residues" evidence="2">
    <location>
        <begin position="24"/>
        <end position="54"/>
    </location>
</feature>
<dbReference type="PANTHER" id="PTHR43591">
    <property type="entry name" value="METHYLTRANSFERASE"/>
    <property type="match status" value="1"/>
</dbReference>
<name>A0AA38SK73_9PEZI</name>
<evidence type="ECO:0000256" key="1">
    <source>
        <dbReference type="ARBA" id="ARBA00038158"/>
    </source>
</evidence>